<feature type="active site" description="Charge relay system" evidence="5">
    <location>
        <position position="189"/>
    </location>
</feature>
<dbReference type="AlphaFoldDB" id="A0AAU7STG0"/>
<feature type="domain" description="Peptidase S8/S53" evidence="8">
    <location>
        <begin position="187"/>
        <end position="407"/>
    </location>
</feature>
<keyword evidence="3 5" id="KW-0378">Hydrolase</keyword>
<dbReference type="InterPro" id="IPR023828">
    <property type="entry name" value="Peptidase_S8_Ser-AS"/>
</dbReference>
<keyword evidence="7" id="KW-0732">Signal</keyword>
<dbReference type="Gene3D" id="3.40.50.200">
    <property type="entry name" value="Peptidase S8/S53 domain"/>
    <property type="match status" value="1"/>
</dbReference>
<evidence type="ECO:0000256" key="5">
    <source>
        <dbReference type="PROSITE-ProRule" id="PRU01240"/>
    </source>
</evidence>
<organism evidence="10">
    <name type="scientific">Acinetobacter sp. A1-4-2</name>
    <dbReference type="NCBI Taxonomy" id="3156489"/>
    <lineage>
        <taxon>Bacteria</taxon>
        <taxon>Pseudomonadati</taxon>
        <taxon>Pseudomonadota</taxon>
        <taxon>Gammaproteobacteria</taxon>
        <taxon>Moraxellales</taxon>
        <taxon>Moraxellaceae</taxon>
        <taxon>Acinetobacter</taxon>
    </lineage>
</organism>
<dbReference type="RefSeq" id="WP_349926596.1">
    <property type="nucleotide sequence ID" value="NZ_CP157981.1"/>
</dbReference>
<dbReference type="Pfam" id="PF05922">
    <property type="entry name" value="Inhibitor_I9"/>
    <property type="match status" value="1"/>
</dbReference>
<feature type="active site" description="Charge relay system" evidence="5">
    <location>
        <position position="374"/>
    </location>
</feature>
<dbReference type="GO" id="GO:0006508">
    <property type="term" value="P:proteolysis"/>
    <property type="evidence" value="ECO:0007669"/>
    <property type="project" value="UniProtKB-KW"/>
</dbReference>
<evidence type="ECO:0000256" key="2">
    <source>
        <dbReference type="ARBA" id="ARBA00022670"/>
    </source>
</evidence>
<name>A0AAU7STG0_9GAMM</name>
<dbReference type="PRINTS" id="PR00723">
    <property type="entry name" value="SUBTILISIN"/>
</dbReference>
<feature type="signal peptide" evidence="7">
    <location>
        <begin position="1"/>
        <end position="22"/>
    </location>
</feature>
<dbReference type="InterPro" id="IPR022398">
    <property type="entry name" value="Peptidase_S8_His-AS"/>
</dbReference>
<feature type="chain" id="PRO_5043964033" evidence="7">
    <location>
        <begin position="23"/>
        <end position="540"/>
    </location>
</feature>
<dbReference type="PROSITE" id="PS00138">
    <property type="entry name" value="SUBTILASE_SER"/>
    <property type="match status" value="1"/>
</dbReference>
<sequence>MNRIHKISIFAASSAVAVLAYAVSTPSNKAATTAVKQDQVLTNQQVSTPSTTTANSSPTVLAPTLTSTTTASPIKNQYIVVLQTGSDLPAQSAAAIAKQHGGQVLFTYNRAIRGFAVRIPEQATSAFLTAMQKNPQVSYVEEDTLMQANTITQSNPVWGLDRIDQHNLPLSKSFSYNKTGSAVNAYIVDTGILASHQEFNGRVQTGYSAIADNNGTNDCNGHGTHVAGTVGGSTYGIAKNVGLVPVRVLDCAGSGAMSGVIAGLDWIIQNGRKPAVVNMSLGGSAYSTLDTAIDNLFNNGYVPVVAAGNANTDACTSSPARAGKAITVAATDSTDTRASYSNYGSCVDLFAPGSQITSAWIGSNSSAATASGTSMASPHVAGVVATMLENNSTATPQSITDQLLNQSTINLIQNPMGSPNRLLYNLIDTQTITPVPSIIAHISKINATTLRYRNGTWRANVSISVVDSNNLAVPNATVTGSFSVGGSNLNCTTNSLGQCQINSGTIKSATQTTFNVNNIGGSNLTYAASSNLVSSITIYR</sequence>
<dbReference type="PROSITE" id="PS00137">
    <property type="entry name" value="SUBTILASE_HIS"/>
    <property type="match status" value="1"/>
</dbReference>
<gene>
    <name evidence="10" type="ORF">ABJ384_07950</name>
</gene>
<evidence type="ECO:0000256" key="3">
    <source>
        <dbReference type="ARBA" id="ARBA00022801"/>
    </source>
</evidence>
<dbReference type="InterPro" id="IPR034193">
    <property type="entry name" value="PCSK9_ProteinaseK-like"/>
</dbReference>
<keyword evidence="4 5" id="KW-0720">Serine protease</keyword>
<dbReference type="PANTHER" id="PTHR43806:SF11">
    <property type="entry name" value="CEREVISIN-RELATED"/>
    <property type="match status" value="1"/>
</dbReference>
<dbReference type="EMBL" id="CP157981">
    <property type="protein sequence ID" value="XBU14427.1"/>
    <property type="molecule type" value="Genomic_DNA"/>
</dbReference>
<feature type="domain" description="Inhibitor I9" evidence="9">
    <location>
        <begin position="77"/>
        <end position="147"/>
    </location>
</feature>
<dbReference type="SUPFAM" id="SSF52743">
    <property type="entry name" value="Subtilisin-like"/>
    <property type="match status" value="1"/>
</dbReference>
<dbReference type="PROSITE" id="PS00136">
    <property type="entry name" value="SUBTILASE_ASP"/>
    <property type="match status" value="1"/>
</dbReference>
<dbReference type="CDD" id="cd04077">
    <property type="entry name" value="Peptidases_S8_PCSK9_ProteinaseK_like"/>
    <property type="match status" value="1"/>
</dbReference>
<dbReference type="SUPFAM" id="SSF54897">
    <property type="entry name" value="Protease propeptides/inhibitors"/>
    <property type="match status" value="1"/>
</dbReference>
<dbReference type="PROSITE" id="PS51892">
    <property type="entry name" value="SUBTILASE"/>
    <property type="match status" value="1"/>
</dbReference>
<dbReference type="PANTHER" id="PTHR43806">
    <property type="entry name" value="PEPTIDASE S8"/>
    <property type="match status" value="1"/>
</dbReference>
<comment type="similarity">
    <text evidence="1 5 6">Belongs to the peptidase S8 family.</text>
</comment>
<dbReference type="InterPro" id="IPR037045">
    <property type="entry name" value="S8pro/Inhibitor_I9_sf"/>
</dbReference>
<evidence type="ECO:0000256" key="7">
    <source>
        <dbReference type="SAM" id="SignalP"/>
    </source>
</evidence>
<dbReference type="InterPro" id="IPR050131">
    <property type="entry name" value="Peptidase_S8_subtilisin-like"/>
</dbReference>
<evidence type="ECO:0000256" key="6">
    <source>
        <dbReference type="RuleBase" id="RU003355"/>
    </source>
</evidence>
<keyword evidence="2 5" id="KW-0645">Protease</keyword>
<evidence type="ECO:0000256" key="4">
    <source>
        <dbReference type="ARBA" id="ARBA00022825"/>
    </source>
</evidence>
<dbReference type="Pfam" id="PF00082">
    <property type="entry name" value="Peptidase_S8"/>
    <property type="match status" value="1"/>
</dbReference>
<evidence type="ECO:0000259" key="8">
    <source>
        <dbReference type="Pfam" id="PF00082"/>
    </source>
</evidence>
<dbReference type="InterPro" id="IPR015500">
    <property type="entry name" value="Peptidase_S8_subtilisin-rel"/>
</dbReference>
<dbReference type="InterPro" id="IPR023827">
    <property type="entry name" value="Peptidase_S8_Asp-AS"/>
</dbReference>
<dbReference type="InterPro" id="IPR036852">
    <property type="entry name" value="Peptidase_S8/S53_dom_sf"/>
</dbReference>
<reference evidence="10" key="1">
    <citation type="submission" date="2024-06" db="EMBL/GenBank/DDBJ databases">
        <authorList>
            <person name="Song Z."/>
        </authorList>
    </citation>
    <scope>NUCLEOTIDE SEQUENCE</scope>
    <source>
        <strain evidence="10">A1-4-2</strain>
    </source>
</reference>
<dbReference type="InterPro" id="IPR000209">
    <property type="entry name" value="Peptidase_S8/S53_dom"/>
</dbReference>
<dbReference type="GO" id="GO:0004252">
    <property type="term" value="F:serine-type endopeptidase activity"/>
    <property type="evidence" value="ECO:0007669"/>
    <property type="project" value="UniProtKB-UniRule"/>
</dbReference>
<dbReference type="Gene3D" id="3.30.70.80">
    <property type="entry name" value="Peptidase S8 propeptide/proteinase inhibitor I9"/>
    <property type="match status" value="1"/>
</dbReference>
<protein>
    <submittedName>
        <fullName evidence="10">S8 family serine peptidase</fullName>
    </submittedName>
</protein>
<dbReference type="FunFam" id="3.40.50.200:FF:000014">
    <property type="entry name" value="Proteinase K"/>
    <property type="match status" value="1"/>
</dbReference>
<accession>A0AAU7STG0</accession>
<proteinExistence type="inferred from homology"/>
<evidence type="ECO:0000313" key="10">
    <source>
        <dbReference type="EMBL" id="XBU14427.1"/>
    </source>
</evidence>
<evidence type="ECO:0000256" key="1">
    <source>
        <dbReference type="ARBA" id="ARBA00011073"/>
    </source>
</evidence>
<dbReference type="InterPro" id="IPR010259">
    <property type="entry name" value="S8pro/Inhibitor_I9"/>
</dbReference>
<evidence type="ECO:0000259" key="9">
    <source>
        <dbReference type="Pfam" id="PF05922"/>
    </source>
</evidence>
<feature type="active site" description="Charge relay system" evidence="5">
    <location>
        <position position="222"/>
    </location>
</feature>
<dbReference type="GO" id="GO:0005615">
    <property type="term" value="C:extracellular space"/>
    <property type="evidence" value="ECO:0007669"/>
    <property type="project" value="TreeGrafter"/>
</dbReference>